<name>A0AAN6NP29_9PEZI</name>
<protein>
    <submittedName>
        <fullName evidence="2">Uncharacterized protein</fullName>
    </submittedName>
</protein>
<reference evidence="2" key="2">
    <citation type="submission" date="2023-06" db="EMBL/GenBank/DDBJ databases">
        <authorList>
            <consortium name="Lawrence Berkeley National Laboratory"/>
            <person name="Mondo S.J."/>
            <person name="Hensen N."/>
            <person name="Bonometti L."/>
            <person name="Westerberg I."/>
            <person name="Brannstrom I.O."/>
            <person name="Guillou S."/>
            <person name="Cros-Aarteil S."/>
            <person name="Calhoun S."/>
            <person name="Haridas S."/>
            <person name="Kuo A."/>
            <person name="Pangilinan J."/>
            <person name="Riley R."/>
            <person name="Labutti K."/>
            <person name="Andreopoulos B."/>
            <person name="Lipzen A."/>
            <person name="Chen C."/>
            <person name="Yanf M."/>
            <person name="Daum C."/>
            <person name="Ng V."/>
            <person name="Clum A."/>
            <person name="Steindorff A."/>
            <person name="Ohm R."/>
            <person name="Martin F."/>
            <person name="Silar P."/>
            <person name="Natvig D."/>
            <person name="Lalanne C."/>
            <person name="Gautier V."/>
            <person name="Ament-Velasquez S.L."/>
            <person name="Kruys A."/>
            <person name="Hutchinson M.I."/>
            <person name="Powell A.J."/>
            <person name="Barry K."/>
            <person name="Miller A.N."/>
            <person name="Grigoriev I.V."/>
            <person name="Debuchy R."/>
            <person name="Gladieux P."/>
            <person name="Thoren M.H."/>
            <person name="Johannesson H."/>
        </authorList>
    </citation>
    <scope>NUCLEOTIDE SEQUENCE</scope>
    <source>
        <strain evidence="2">CBS 626.80</strain>
    </source>
</reference>
<dbReference type="AlphaFoldDB" id="A0AAN6NP29"/>
<feature type="compositionally biased region" description="Basic and acidic residues" evidence="1">
    <location>
        <begin position="112"/>
        <end position="129"/>
    </location>
</feature>
<feature type="compositionally biased region" description="Basic and acidic residues" evidence="1">
    <location>
        <begin position="205"/>
        <end position="216"/>
    </location>
</feature>
<feature type="compositionally biased region" description="Basic and acidic residues" evidence="1">
    <location>
        <begin position="306"/>
        <end position="321"/>
    </location>
</feature>
<feature type="compositionally biased region" description="Basic and acidic residues" evidence="1">
    <location>
        <begin position="1"/>
        <end position="65"/>
    </location>
</feature>
<feature type="region of interest" description="Disordered" evidence="1">
    <location>
        <begin position="1"/>
        <end position="321"/>
    </location>
</feature>
<feature type="compositionally biased region" description="Low complexity" evidence="1">
    <location>
        <begin position="160"/>
        <end position="177"/>
    </location>
</feature>
<keyword evidence="3" id="KW-1185">Reference proteome</keyword>
<reference evidence="2" key="1">
    <citation type="journal article" date="2023" name="Mol. Phylogenet. Evol.">
        <title>Genome-scale phylogeny and comparative genomics of the fungal order Sordariales.</title>
        <authorList>
            <person name="Hensen N."/>
            <person name="Bonometti L."/>
            <person name="Westerberg I."/>
            <person name="Brannstrom I.O."/>
            <person name="Guillou S."/>
            <person name="Cros-Aarteil S."/>
            <person name="Calhoun S."/>
            <person name="Haridas S."/>
            <person name="Kuo A."/>
            <person name="Mondo S."/>
            <person name="Pangilinan J."/>
            <person name="Riley R."/>
            <person name="LaButti K."/>
            <person name="Andreopoulos B."/>
            <person name="Lipzen A."/>
            <person name="Chen C."/>
            <person name="Yan M."/>
            <person name="Daum C."/>
            <person name="Ng V."/>
            <person name="Clum A."/>
            <person name="Steindorff A."/>
            <person name="Ohm R.A."/>
            <person name="Martin F."/>
            <person name="Silar P."/>
            <person name="Natvig D.O."/>
            <person name="Lalanne C."/>
            <person name="Gautier V."/>
            <person name="Ament-Velasquez S.L."/>
            <person name="Kruys A."/>
            <person name="Hutchinson M.I."/>
            <person name="Powell A.J."/>
            <person name="Barry K."/>
            <person name="Miller A.N."/>
            <person name="Grigoriev I.V."/>
            <person name="Debuchy R."/>
            <person name="Gladieux P."/>
            <person name="Hiltunen Thoren M."/>
            <person name="Johannesson H."/>
        </authorList>
    </citation>
    <scope>NUCLEOTIDE SEQUENCE</scope>
    <source>
        <strain evidence="2">CBS 626.80</strain>
    </source>
</reference>
<dbReference type="EMBL" id="MU859224">
    <property type="protein sequence ID" value="KAK3949200.1"/>
    <property type="molecule type" value="Genomic_DNA"/>
</dbReference>
<proteinExistence type="predicted"/>
<gene>
    <name evidence="2" type="ORF">QBC32DRAFT_220261</name>
</gene>
<dbReference type="Proteomes" id="UP001303222">
    <property type="component" value="Unassembled WGS sequence"/>
</dbReference>
<feature type="compositionally biased region" description="Low complexity" evidence="1">
    <location>
        <begin position="130"/>
        <end position="150"/>
    </location>
</feature>
<accession>A0AAN6NP29</accession>
<comment type="caution">
    <text evidence="2">The sequence shown here is derived from an EMBL/GenBank/DDBJ whole genome shotgun (WGS) entry which is preliminary data.</text>
</comment>
<evidence type="ECO:0000313" key="2">
    <source>
        <dbReference type="EMBL" id="KAK3949200.1"/>
    </source>
</evidence>
<evidence type="ECO:0000313" key="3">
    <source>
        <dbReference type="Proteomes" id="UP001303222"/>
    </source>
</evidence>
<evidence type="ECO:0000256" key="1">
    <source>
        <dbReference type="SAM" id="MobiDB-lite"/>
    </source>
</evidence>
<sequence>MLMETELERQARRERDSWDRFRRNREEDGIQEDGNDRGREKEIFINGERYVKHEPRDSYYSHKESSGPPPPSVATESTTGDDGDGISQLGRFLESLGGRMHLGSNPASGSQEPERRVKTEEEERVKMKTEPPLTRLLGLFPGLNLFGNNSVPPPPPPSPSSSHSRSSRGSSRGQSLPKSRYPKKNTAEVMAEFKASPNPFQQAYQERRSWRNERPSGVEYVECPAESPASSYSPVSYPRTYPPPPTAVTVSESDTSSLYQQEFENEDPTHRVYRVPSYRINPTGDTCSQQRRSEPTAHMRRRRRRGLGEDSRTVLENGRHP</sequence>
<feature type="compositionally biased region" description="Polar residues" evidence="1">
    <location>
        <begin position="252"/>
        <end position="262"/>
    </location>
</feature>
<organism evidence="2 3">
    <name type="scientific">Pseudoneurospora amorphoporcata</name>
    <dbReference type="NCBI Taxonomy" id="241081"/>
    <lineage>
        <taxon>Eukaryota</taxon>
        <taxon>Fungi</taxon>
        <taxon>Dikarya</taxon>
        <taxon>Ascomycota</taxon>
        <taxon>Pezizomycotina</taxon>
        <taxon>Sordariomycetes</taxon>
        <taxon>Sordariomycetidae</taxon>
        <taxon>Sordariales</taxon>
        <taxon>Sordariaceae</taxon>
        <taxon>Pseudoneurospora</taxon>
    </lineage>
</organism>
<feature type="compositionally biased region" description="Low complexity" evidence="1">
    <location>
        <begin position="224"/>
        <end position="239"/>
    </location>
</feature>